<dbReference type="AlphaFoldDB" id="A0A7J7NBS6"/>
<protein>
    <recommendedName>
        <fullName evidence="2">PH domain-containing protein</fullName>
    </recommendedName>
</protein>
<dbReference type="Proteomes" id="UP000541444">
    <property type="component" value="Unassembled WGS sequence"/>
</dbReference>
<dbReference type="Gene3D" id="2.30.29.30">
    <property type="entry name" value="Pleckstrin-homology domain (PH domain)/Phosphotyrosine-binding domain (PTB)"/>
    <property type="match status" value="1"/>
</dbReference>
<evidence type="ECO:0000256" key="1">
    <source>
        <dbReference type="SAM" id="MobiDB-lite"/>
    </source>
</evidence>
<feature type="region of interest" description="Disordered" evidence="1">
    <location>
        <begin position="41"/>
        <end position="89"/>
    </location>
</feature>
<keyword evidence="4" id="KW-1185">Reference proteome</keyword>
<sequence length="281" mass="30942">MEFLGRSWSLSSLELCKALTTTSLHSSVLESFAFSSAGNEVLPRGSTTSSSTDNVDIESSPELIEQSGVTEPCENSPMSPRKSGESLAKGEQTNVYHNQILVAVNSAVNLRTTGDLLTLTAGAATALRGAATLKARLQKGCPTPALNPSEEQVEENKATDLPDALNFVSRGGEILKRTRKGDLHWKQVSFRVNSNLQVIAKMKSKHMVGALTKKTIYIVSGVYSDISPWLERENYEASAQRAYFGIKTADRVIEFECKSKHDKQMWTQGIRQMLHYDPNMR</sequence>
<feature type="compositionally biased region" description="Polar residues" evidence="1">
    <location>
        <begin position="45"/>
        <end position="54"/>
    </location>
</feature>
<feature type="domain" description="PH" evidence="2">
    <location>
        <begin position="167"/>
        <end position="275"/>
    </location>
</feature>
<dbReference type="InterPro" id="IPR008546">
    <property type="entry name" value="VAN3-bd-like_auxin_canal"/>
</dbReference>
<dbReference type="OrthoDB" id="1926216at2759"/>
<dbReference type="InterPro" id="IPR011993">
    <property type="entry name" value="PH-like_dom_sf"/>
</dbReference>
<organism evidence="3 4">
    <name type="scientific">Kingdonia uniflora</name>
    <dbReference type="NCBI Taxonomy" id="39325"/>
    <lineage>
        <taxon>Eukaryota</taxon>
        <taxon>Viridiplantae</taxon>
        <taxon>Streptophyta</taxon>
        <taxon>Embryophyta</taxon>
        <taxon>Tracheophyta</taxon>
        <taxon>Spermatophyta</taxon>
        <taxon>Magnoliopsida</taxon>
        <taxon>Ranunculales</taxon>
        <taxon>Circaeasteraceae</taxon>
        <taxon>Kingdonia</taxon>
    </lineage>
</organism>
<dbReference type="InterPro" id="IPR040269">
    <property type="entry name" value="VAB"/>
</dbReference>
<dbReference type="PROSITE" id="PS50003">
    <property type="entry name" value="PH_DOMAIN"/>
    <property type="match status" value="1"/>
</dbReference>
<dbReference type="Pfam" id="PF05703">
    <property type="entry name" value="Auxin_canalis"/>
    <property type="match status" value="2"/>
</dbReference>
<dbReference type="PANTHER" id="PTHR31351">
    <property type="entry name" value="EXPRESSED PROTEIN"/>
    <property type="match status" value="1"/>
</dbReference>
<dbReference type="InterPro" id="IPR013666">
    <property type="entry name" value="PH_pln"/>
</dbReference>
<dbReference type="SUPFAM" id="SSF50729">
    <property type="entry name" value="PH domain-like"/>
    <property type="match status" value="1"/>
</dbReference>
<dbReference type="PANTHER" id="PTHR31351:SF2">
    <property type="entry name" value="PHOSPHOINOSITIDE BINDING PROTEIN"/>
    <property type="match status" value="1"/>
</dbReference>
<evidence type="ECO:0000313" key="3">
    <source>
        <dbReference type="EMBL" id="KAF6164470.1"/>
    </source>
</evidence>
<name>A0A7J7NBS6_9MAGN</name>
<proteinExistence type="predicted"/>
<evidence type="ECO:0000313" key="4">
    <source>
        <dbReference type="Proteomes" id="UP000541444"/>
    </source>
</evidence>
<evidence type="ECO:0000259" key="2">
    <source>
        <dbReference type="PROSITE" id="PS50003"/>
    </source>
</evidence>
<dbReference type="SMART" id="SM00233">
    <property type="entry name" value="PH"/>
    <property type="match status" value="1"/>
</dbReference>
<accession>A0A7J7NBS6</accession>
<reference evidence="3 4" key="1">
    <citation type="journal article" date="2020" name="IScience">
        <title>Genome Sequencing of the Endangered Kingdonia uniflora (Circaeasteraceae, Ranunculales) Reveals Potential Mechanisms of Evolutionary Specialization.</title>
        <authorList>
            <person name="Sun Y."/>
            <person name="Deng T."/>
            <person name="Zhang A."/>
            <person name="Moore M.J."/>
            <person name="Landis J.B."/>
            <person name="Lin N."/>
            <person name="Zhang H."/>
            <person name="Zhang X."/>
            <person name="Huang J."/>
            <person name="Zhang X."/>
            <person name="Sun H."/>
            <person name="Wang H."/>
        </authorList>
    </citation>
    <scope>NUCLEOTIDE SEQUENCE [LARGE SCALE GENOMIC DNA]</scope>
    <source>
        <strain evidence="3">TB1705</strain>
        <tissue evidence="3">Leaf</tissue>
    </source>
</reference>
<dbReference type="EMBL" id="JACGCM010000926">
    <property type="protein sequence ID" value="KAF6164470.1"/>
    <property type="molecule type" value="Genomic_DNA"/>
</dbReference>
<dbReference type="InterPro" id="IPR001849">
    <property type="entry name" value="PH_domain"/>
</dbReference>
<comment type="caution">
    <text evidence="3">The sequence shown here is derived from an EMBL/GenBank/DDBJ whole genome shotgun (WGS) entry which is preliminary data.</text>
</comment>
<gene>
    <name evidence="3" type="ORF">GIB67_025296</name>
</gene>
<dbReference type="Pfam" id="PF08458">
    <property type="entry name" value="PH_2"/>
    <property type="match status" value="1"/>
</dbReference>